<feature type="compositionally biased region" description="Low complexity" evidence="4">
    <location>
        <begin position="278"/>
        <end position="295"/>
    </location>
</feature>
<feature type="compositionally biased region" description="Low complexity" evidence="4">
    <location>
        <begin position="596"/>
        <end position="611"/>
    </location>
</feature>
<dbReference type="InterPro" id="IPR036427">
    <property type="entry name" value="Bromodomain-like_sf"/>
</dbReference>
<feature type="region of interest" description="Disordered" evidence="4">
    <location>
        <begin position="74"/>
        <end position="113"/>
    </location>
</feature>
<reference evidence="6" key="1">
    <citation type="journal article" date="2020" name="Stud. Mycol.">
        <title>101 Dothideomycetes genomes: a test case for predicting lifestyles and emergence of pathogens.</title>
        <authorList>
            <person name="Haridas S."/>
            <person name="Albert R."/>
            <person name="Binder M."/>
            <person name="Bloem J."/>
            <person name="Labutti K."/>
            <person name="Salamov A."/>
            <person name="Andreopoulos B."/>
            <person name="Baker S."/>
            <person name="Barry K."/>
            <person name="Bills G."/>
            <person name="Bluhm B."/>
            <person name="Cannon C."/>
            <person name="Castanera R."/>
            <person name="Culley D."/>
            <person name="Daum C."/>
            <person name="Ezra D."/>
            <person name="Gonzalez J."/>
            <person name="Henrissat B."/>
            <person name="Kuo A."/>
            <person name="Liang C."/>
            <person name="Lipzen A."/>
            <person name="Lutzoni F."/>
            <person name="Magnuson J."/>
            <person name="Mondo S."/>
            <person name="Nolan M."/>
            <person name="Ohm R."/>
            <person name="Pangilinan J."/>
            <person name="Park H.-J."/>
            <person name="Ramirez L."/>
            <person name="Alfaro M."/>
            <person name="Sun H."/>
            <person name="Tritt A."/>
            <person name="Yoshinaga Y."/>
            <person name="Zwiers L.-H."/>
            <person name="Turgeon B."/>
            <person name="Goodwin S."/>
            <person name="Spatafora J."/>
            <person name="Crous P."/>
            <person name="Grigoriev I."/>
        </authorList>
    </citation>
    <scope>NUCLEOTIDE SEQUENCE</scope>
    <source>
        <strain evidence="6">CBS 130266</strain>
    </source>
</reference>
<organism evidence="6 7">
    <name type="scientific">Tothia fuscella</name>
    <dbReference type="NCBI Taxonomy" id="1048955"/>
    <lineage>
        <taxon>Eukaryota</taxon>
        <taxon>Fungi</taxon>
        <taxon>Dikarya</taxon>
        <taxon>Ascomycota</taxon>
        <taxon>Pezizomycotina</taxon>
        <taxon>Dothideomycetes</taxon>
        <taxon>Pleosporomycetidae</taxon>
        <taxon>Venturiales</taxon>
        <taxon>Cylindrosympodiaceae</taxon>
        <taxon>Tothia</taxon>
    </lineage>
</organism>
<dbReference type="InterPro" id="IPR001487">
    <property type="entry name" value="Bromodomain"/>
</dbReference>
<feature type="compositionally biased region" description="Pro residues" evidence="4">
    <location>
        <begin position="297"/>
        <end position="310"/>
    </location>
</feature>
<dbReference type="Proteomes" id="UP000800235">
    <property type="component" value="Unassembled WGS sequence"/>
</dbReference>
<feature type="coiled-coil region" evidence="3">
    <location>
        <begin position="133"/>
        <end position="160"/>
    </location>
</feature>
<name>A0A9P4NVK0_9PEZI</name>
<evidence type="ECO:0000259" key="5">
    <source>
        <dbReference type="PROSITE" id="PS50014"/>
    </source>
</evidence>
<evidence type="ECO:0000256" key="4">
    <source>
        <dbReference type="SAM" id="MobiDB-lite"/>
    </source>
</evidence>
<dbReference type="PANTHER" id="PTHR15398">
    <property type="entry name" value="BROMODOMAIN-CONTAINING PROTEIN 8"/>
    <property type="match status" value="1"/>
</dbReference>
<keyword evidence="7" id="KW-1185">Reference proteome</keyword>
<dbReference type="GO" id="GO:0006325">
    <property type="term" value="P:chromatin organization"/>
    <property type="evidence" value="ECO:0007669"/>
    <property type="project" value="UniProtKB-ARBA"/>
</dbReference>
<dbReference type="PROSITE" id="PS50014">
    <property type="entry name" value="BROMODOMAIN_2"/>
    <property type="match status" value="1"/>
</dbReference>
<gene>
    <name evidence="6" type="ORF">EJ08DRAFT_160142</name>
</gene>
<dbReference type="PRINTS" id="PR01217">
    <property type="entry name" value="PRICHEXTENSN"/>
</dbReference>
<dbReference type="PANTHER" id="PTHR15398:SF4">
    <property type="entry name" value="BROMODOMAIN-CONTAINING PROTEIN 8 ISOFORM X1"/>
    <property type="match status" value="1"/>
</dbReference>
<feature type="compositionally biased region" description="Low complexity" evidence="4">
    <location>
        <begin position="417"/>
        <end position="428"/>
    </location>
</feature>
<feature type="region of interest" description="Disordered" evidence="4">
    <location>
        <begin position="452"/>
        <end position="640"/>
    </location>
</feature>
<comment type="caution">
    <text evidence="6">The sequence shown here is derived from an EMBL/GenBank/DDBJ whole genome shotgun (WGS) entry which is preliminary data.</text>
</comment>
<dbReference type="Pfam" id="PF00439">
    <property type="entry name" value="Bromodomain"/>
    <property type="match status" value="1"/>
</dbReference>
<protein>
    <recommendedName>
        <fullName evidence="5">Bromo domain-containing protein</fullName>
    </recommendedName>
</protein>
<feature type="region of interest" description="Disordered" evidence="4">
    <location>
        <begin position="182"/>
        <end position="433"/>
    </location>
</feature>
<dbReference type="OrthoDB" id="21449at2759"/>
<feature type="domain" description="Bromo" evidence="5">
    <location>
        <begin position="662"/>
        <end position="771"/>
    </location>
</feature>
<accession>A0A9P4NVK0</accession>
<feature type="compositionally biased region" description="Pro residues" evidence="4">
    <location>
        <begin position="234"/>
        <end position="260"/>
    </location>
</feature>
<dbReference type="EMBL" id="MU007028">
    <property type="protein sequence ID" value="KAF2432014.1"/>
    <property type="molecule type" value="Genomic_DNA"/>
</dbReference>
<feature type="compositionally biased region" description="Low complexity" evidence="4">
    <location>
        <begin position="349"/>
        <end position="358"/>
    </location>
</feature>
<keyword evidence="1 2" id="KW-0103">Bromodomain</keyword>
<proteinExistence type="predicted"/>
<evidence type="ECO:0000313" key="7">
    <source>
        <dbReference type="Proteomes" id="UP000800235"/>
    </source>
</evidence>
<sequence length="831" mass="88906">MTTSSSAYTPLEALLLFQYLRSHGVASAAFNKISDLLRQDEQIRNGSSFDVGRLSPDALREFFARLLKEEARSEAQALSAGGDGHDGQNGDVPPGSKKRKARSPSLPNTQEAFSSGNENLIPILIQKLYARYREHAIIEIREEERRYSHLKQEYADIKAGKWDARFQKDLEREQAAKQQKEVLNAAKVESTKSPVNAGPSMPSAAEPPSVQHPTKDQRHNTPPHPVPSQIIPPQLRPPNHPPPTLHQPPSISPRPTPSQPNGPTYQVKSPALHPSPYSQQQTPAATTSPQDAAPQNRPTPVPGMPPPPVPGATYPSHPMPPYPPYANNTQQSPRFLNQSPYPPPPPQGSPIGMQQYTAPQPPYLPQAPQAPQAGKSPNRGGVMLQPFTVSAQKPTGVRQQPLPIAPNQATNRPLFATPVTGPGTPSTPNASIARPIQFSPYDIAKLLATPAPVGSATSRLSGSPWNASGRSSNLARQGSPPRPSARSVSPLSDHAPSPVPEAAVATRSVRTGKQPLASESGSQASRRLPARRGRGGSTTSSVLGGSARGRTRSQSVISHAEDVSMLDNESVSGRGVKNEPSTPADVFDQVQATIESTPSSGGPAGSTRRAAIQSNMNKRKRGPRDTSESSDTVLPHPRQDKSVVLAMRKFPLQTSSVMNDILSHKHASLFGAPVRERDAEGYTSMIRRPQDLKSIRAAIAAGAKAVNAATADSASTAPTSSPRDAGGSVLLPVSEDIIPPRGIVNSSQLEKEVMRMFTNAVMFNPGEEDVVQDAREMFEDVQQHVSNFRSLESRKVPGGGVGLGRGRSEVETVEEEDGGGSGSVIGKRRRL</sequence>
<feature type="compositionally biased region" description="Polar residues" evidence="4">
    <location>
        <begin position="455"/>
        <end position="476"/>
    </location>
</feature>
<feature type="compositionally biased region" description="Polar residues" evidence="4">
    <location>
        <begin position="326"/>
        <end position="337"/>
    </location>
</feature>
<feature type="region of interest" description="Disordered" evidence="4">
    <location>
        <begin position="792"/>
        <end position="831"/>
    </location>
</feature>
<dbReference type="GO" id="GO:0035267">
    <property type="term" value="C:NuA4 histone acetyltransferase complex"/>
    <property type="evidence" value="ECO:0007669"/>
    <property type="project" value="TreeGrafter"/>
</dbReference>
<dbReference type="Gene3D" id="1.20.920.10">
    <property type="entry name" value="Bromodomain-like"/>
    <property type="match status" value="1"/>
</dbReference>
<evidence type="ECO:0000256" key="3">
    <source>
        <dbReference type="SAM" id="Coils"/>
    </source>
</evidence>
<dbReference type="SUPFAM" id="SSF47370">
    <property type="entry name" value="Bromodomain"/>
    <property type="match status" value="1"/>
</dbReference>
<dbReference type="AlphaFoldDB" id="A0A9P4NVK0"/>
<keyword evidence="3" id="KW-0175">Coiled coil</keyword>
<evidence type="ECO:0000256" key="1">
    <source>
        <dbReference type="ARBA" id="ARBA00023117"/>
    </source>
</evidence>
<evidence type="ECO:0000313" key="6">
    <source>
        <dbReference type="EMBL" id="KAF2432014.1"/>
    </source>
</evidence>
<evidence type="ECO:0000256" key="2">
    <source>
        <dbReference type="PROSITE-ProRule" id="PRU00035"/>
    </source>
</evidence>